<dbReference type="Pfam" id="PF00278">
    <property type="entry name" value="Orn_DAP_Arg_deC"/>
    <property type="match status" value="1"/>
</dbReference>
<dbReference type="PANTHER" id="PTHR43295">
    <property type="entry name" value="ARGININE DECARBOXYLASE"/>
    <property type="match status" value="1"/>
</dbReference>
<evidence type="ECO:0000256" key="1">
    <source>
        <dbReference type="ARBA" id="ARBA00001933"/>
    </source>
</evidence>
<dbReference type="InterPro" id="IPR022644">
    <property type="entry name" value="De-COase2_N"/>
</dbReference>
<name>A0A1F7U7P9_9BACT</name>
<dbReference type="Proteomes" id="UP000177088">
    <property type="component" value="Unassembled WGS sequence"/>
</dbReference>
<gene>
    <name evidence="13" type="ORF">A3C96_02365</name>
</gene>
<keyword evidence="5" id="KW-0210">Decarboxylase</keyword>
<evidence type="ECO:0000256" key="9">
    <source>
        <dbReference type="ARBA" id="ARBA00023239"/>
    </source>
</evidence>
<evidence type="ECO:0000259" key="11">
    <source>
        <dbReference type="Pfam" id="PF00278"/>
    </source>
</evidence>
<dbReference type="GO" id="GO:0008295">
    <property type="term" value="P:spermidine biosynthetic process"/>
    <property type="evidence" value="ECO:0007669"/>
    <property type="project" value="UniProtKB-KW"/>
</dbReference>
<keyword evidence="7 10" id="KW-0663">Pyridoxal phosphate</keyword>
<dbReference type="Gene3D" id="3.20.20.10">
    <property type="entry name" value="Alanine racemase"/>
    <property type="match status" value="1"/>
</dbReference>
<keyword evidence="8" id="KW-0745">Spermidine biosynthesis</keyword>
<evidence type="ECO:0000256" key="5">
    <source>
        <dbReference type="ARBA" id="ARBA00022793"/>
    </source>
</evidence>
<protein>
    <recommendedName>
        <fullName evidence="4">arginine decarboxylase</fullName>
        <ecNumber evidence="4">4.1.1.19</ecNumber>
    </recommendedName>
</protein>
<dbReference type="InterPro" id="IPR029066">
    <property type="entry name" value="PLP-binding_barrel"/>
</dbReference>
<keyword evidence="6" id="KW-0460">Magnesium</keyword>
<feature type="modified residue" description="N6-(pyridoxal phosphate)lysine" evidence="10">
    <location>
        <position position="90"/>
    </location>
</feature>
<dbReference type="InterPro" id="IPR009006">
    <property type="entry name" value="Ala_racemase/Decarboxylase_C"/>
</dbReference>
<dbReference type="GO" id="GO:0008792">
    <property type="term" value="F:arginine decarboxylase activity"/>
    <property type="evidence" value="ECO:0007669"/>
    <property type="project" value="UniProtKB-EC"/>
</dbReference>
<comment type="cofactor">
    <cofactor evidence="2">
        <name>Mg(2+)</name>
        <dbReference type="ChEBI" id="CHEBI:18420"/>
    </cofactor>
</comment>
<evidence type="ECO:0000259" key="12">
    <source>
        <dbReference type="Pfam" id="PF02784"/>
    </source>
</evidence>
<dbReference type="EMBL" id="MGEA01000044">
    <property type="protein sequence ID" value="OGL73858.1"/>
    <property type="molecule type" value="Genomic_DNA"/>
</dbReference>
<keyword evidence="9" id="KW-0456">Lyase</keyword>
<sequence>MKRNFKRIWKLGQEEHNTQHLDASAKGELVVKEGYYQYPIRELLRKYGSPLEIVFPYIVEQRLRHLQGLFDAYIKLNDYKGRFFYHYPMKVNQGKEIVLSLVSEGANLETSSANELWIVKRLHEQGKVTPRLRVLCNGPKTLKYLNLIDELDRKGLMVTPVIEEEHELAFFRRYKGEVGIRVNLQVKINSHWDKKFNRFGFQEDDLLKMGRIRNLGVLSYHISSQIEKLEGLTAPIRRAVQLYAKMREQNPQLDTINIGGGAAVPYEKRRMYTPKAAVGLVVKTFKRAAAQLGVREPNIICEWGRYAVAPAQMTVFQVLSEKTVTNGHSKKWYTVDGSFITDLPDTWGIHQKWQIVPVNNLHSRRLQKVWLAGSTCDSDDKYTAGGGHVLLPKLEEGEDLYVAVLDTGAYQDSLANRHCLLSRPVKLIAQNGDVTVVRKRESSEEVGRKFGW</sequence>
<organism evidence="13 14">
    <name type="scientific">Candidatus Uhrbacteria bacterium RIFCSPHIGHO2_02_FULL_60_10</name>
    <dbReference type="NCBI Taxonomy" id="1802392"/>
    <lineage>
        <taxon>Bacteria</taxon>
        <taxon>Candidatus Uhriibacteriota</taxon>
    </lineage>
</organism>
<evidence type="ECO:0000256" key="10">
    <source>
        <dbReference type="PIRSR" id="PIRSR600183-50"/>
    </source>
</evidence>
<feature type="domain" description="Orn/DAP/Arg decarboxylase 2 C-terminal" evidence="11">
    <location>
        <begin position="310"/>
        <end position="402"/>
    </location>
</feature>
<reference evidence="13 14" key="1">
    <citation type="journal article" date="2016" name="Nat. Commun.">
        <title>Thousands of microbial genomes shed light on interconnected biogeochemical processes in an aquifer system.</title>
        <authorList>
            <person name="Anantharaman K."/>
            <person name="Brown C.T."/>
            <person name="Hug L.A."/>
            <person name="Sharon I."/>
            <person name="Castelle C.J."/>
            <person name="Probst A.J."/>
            <person name="Thomas B.C."/>
            <person name="Singh A."/>
            <person name="Wilkins M.J."/>
            <person name="Karaoz U."/>
            <person name="Brodie E.L."/>
            <person name="Williams K.H."/>
            <person name="Hubbard S.S."/>
            <person name="Banfield J.F."/>
        </authorList>
    </citation>
    <scope>NUCLEOTIDE SEQUENCE [LARGE SCALE GENOMIC DNA]</scope>
</reference>
<dbReference type="Gene3D" id="2.40.37.10">
    <property type="entry name" value="Lyase, Ornithine Decarboxylase, Chain A, domain 1"/>
    <property type="match status" value="1"/>
</dbReference>
<accession>A0A1F7U7P9</accession>
<comment type="caution">
    <text evidence="13">The sequence shown here is derived from an EMBL/GenBank/DDBJ whole genome shotgun (WGS) entry which is preliminary data.</text>
</comment>
<feature type="active site" description="Proton donor" evidence="10">
    <location>
        <position position="376"/>
    </location>
</feature>
<evidence type="ECO:0000256" key="7">
    <source>
        <dbReference type="ARBA" id="ARBA00022898"/>
    </source>
</evidence>
<dbReference type="EC" id="4.1.1.19" evidence="4"/>
<dbReference type="SUPFAM" id="SSF51419">
    <property type="entry name" value="PLP-binding barrel"/>
    <property type="match status" value="1"/>
</dbReference>
<dbReference type="GO" id="GO:0006527">
    <property type="term" value="P:L-arginine catabolic process"/>
    <property type="evidence" value="ECO:0007669"/>
    <property type="project" value="InterPro"/>
</dbReference>
<dbReference type="InterPro" id="IPR002985">
    <property type="entry name" value="Arg_decrbxlase"/>
</dbReference>
<dbReference type="InterPro" id="IPR000183">
    <property type="entry name" value="Orn/DAP/Arg_de-COase"/>
</dbReference>
<evidence type="ECO:0000256" key="2">
    <source>
        <dbReference type="ARBA" id="ARBA00001946"/>
    </source>
</evidence>
<dbReference type="SUPFAM" id="SSF50621">
    <property type="entry name" value="Alanine racemase C-terminal domain-like"/>
    <property type="match status" value="1"/>
</dbReference>
<evidence type="ECO:0000256" key="6">
    <source>
        <dbReference type="ARBA" id="ARBA00022842"/>
    </source>
</evidence>
<comment type="similarity">
    <text evidence="3">Belongs to the Orn/Lys/Arg decarboxylase class-II family. SpeA subfamily.</text>
</comment>
<feature type="domain" description="Orn/DAP/Arg decarboxylase 2 N-terminal" evidence="12">
    <location>
        <begin position="81"/>
        <end position="309"/>
    </location>
</feature>
<evidence type="ECO:0000313" key="14">
    <source>
        <dbReference type="Proteomes" id="UP000177088"/>
    </source>
</evidence>
<dbReference type="AlphaFoldDB" id="A0A1F7U7P9"/>
<dbReference type="Pfam" id="PF02784">
    <property type="entry name" value="Orn_Arg_deC_N"/>
    <property type="match status" value="1"/>
</dbReference>
<proteinExistence type="inferred from homology"/>
<evidence type="ECO:0000256" key="3">
    <source>
        <dbReference type="ARBA" id="ARBA00008357"/>
    </source>
</evidence>
<evidence type="ECO:0000256" key="4">
    <source>
        <dbReference type="ARBA" id="ARBA00012426"/>
    </source>
</evidence>
<comment type="cofactor">
    <cofactor evidence="1 10">
        <name>pyridoxal 5'-phosphate</name>
        <dbReference type="ChEBI" id="CHEBI:597326"/>
    </cofactor>
</comment>
<evidence type="ECO:0000313" key="13">
    <source>
        <dbReference type="EMBL" id="OGL73858.1"/>
    </source>
</evidence>
<dbReference type="PRINTS" id="PR01179">
    <property type="entry name" value="ODADCRBXLASE"/>
</dbReference>
<dbReference type="PRINTS" id="PR01180">
    <property type="entry name" value="ARGDCRBXLASE"/>
</dbReference>
<dbReference type="InterPro" id="IPR022653">
    <property type="entry name" value="De-COase2_pyr-phos_BS"/>
</dbReference>
<dbReference type="PROSITE" id="PS00878">
    <property type="entry name" value="ODR_DC_2_1"/>
    <property type="match status" value="1"/>
</dbReference>
<dbReference type="PANTHER" id="PTHR43295:SF9">
    <property type="entry name" value="BIOSYNTHETIC ARGININE DECARBOXYLASE"/>
    <property type="match status" value="1"/>
</dbReference>
<evidence type="ECO:0000256" key="8">
    <source>
        <dbReference type="ARBA" id="ARBA00023066"/>
    </source>
</evidence>
<dbReference type="InterPro" id="IPR022643">
    <property type="entry name" value="De-COase2_C"/>
</dbReference>